<gene>
    <name evidence="1" type="ORF">METZ01_LOCUS219264</name>
</gene>
<proteinExistence type="predicted"/>
<protein>
    <submittedName>
        <fullName evidence="1">Uncharacterized protein</fullName>
    </submittedName>
</protein>
<organism evidence="1">
    <name type="scientific">marine metagenome</name>
    <dbReference type="NCBI Taxonomy" id="408172"/>
    <lineage>
        <taxon>unclassified sequences</taxon>
        <taxon>metagenomes</taxon>
        <taxon>ecological metagenomes</taxon>
    </lineage>
</organism>
<sequence>MDVVVPRSWFTSAPVRVEAADEGWDNRAQDSSWGRPKQLVHFGRTKLQGVGEKLRELVLPLCGLNEVYKDPEESLTPRRLTFETPLGIWSREVSPNTSPIRSSVAELGR</sequence>
<accession>A0A382FTV5</accession>
<name>A0A382FTV5_9ZZZZ</name>
<dbReference type="AlphaFoldDB" id="A0A382FTV5"/>
<evidence type="ECO:0000313" key="1">
    <source>
        <dbReference type="EMBL" id="SVB66410.1"/>
    </source>
</evidence>
<reference evidence="1" key="1">
    <citation type="submission" date="2018-05" db="EMBL/GenBank/DDBJ databases">
        <authorList>
            <person name="Lanie J.A."/>
            <person name="Ng W.-L."/>
            <person name="Kazmierczak K.M."/>
            <person name="Andrzejewski T.M."/>
            <person name="Davidsen T.M."/>
            <person name="Wayne K.J."/>
            <person name="Tettelin H."/>
            <person name="Glass J.I."/>
            <person name="Rusch D."/>
            <person name="Podicherti R."/>
            <person name="Tsui H.-C.T."/>
            <person name="Winkler M.E."/>
        </authorList>
    </citation>
    <scope>NUCLEOTIDE SEQUENCE</scope>
</reference>
<dbReference type="EMBL" id="UINC01051809">
    <property type="protein sequence ID" value="SVB66410.1"/>
    <property type="molecule type" value="Genomic_DNA"/>
</dbReference>